<dbReference type="InterPro" id="IPR009028">
    <property type="entry name" value="Coatomer/calthrin_app_sub_C"/>
</dbReference>
<protein>
    <recommendedName>
        <fullName evidence="5">Cytochrome P450</fullName>
    </recommendedName>
</protein>
<dbReference type="Pfam" id="PF00067">
    <property type="entry name" value="p450"/>
    <property type="match status" value="1"/>
</dbReference>
<proteinExistence type="predicted"/>
<dbReference type="PANTHER" id="PTHR47951">
    <property type="entry name" value="OS08G0547900 PROTEIN"/>
    <property type="match status" value="1"/>
</dbReference>
<dbReference type="OrthoDB" id="2789670at2759"/>
<dbReference type="EMBL" id="JACGCM010002299">
    <property type="protein sequence ID" value="KAF6141692.1"/>
    <property type="molecule type" value="Genomic_DNA"/>
</dbReference>
<dbReference type="GO" id="GO:0016192">
    <property type="term" value="P:vesicle-mediated transport"/>
    <property type="evidence" value="ECO:0007669"/>
    <property type="project" value="InterPro"/>
</dbReference>
<keyword evidence="4" id="KW-1185">Reference proteome</keyword>
<dbReference type="InterPro" id="IPR001128">
    <property type="entry name" value="Cyt_P450"/>
</dbReference>
<keyword evidence="2" id="KW-1133">Transmembrane helix</keyword>
<keyword evidence="2" id="KW-0472">Membrane</keyword>
<dbReference type="GO" id="GO:0016705">
    <property type="term" value="F:oxidoreductase activity, acting on paired donors, with incorporation or reduction of molecular oxygen"/>
    <property type="evidence" value="ECO:0007669"/>
    <property type="project" value="InterPro"/>
</dbReference>
<organism evidence="3 4">
    <name type="scientific">Kingdonia uniflora</name>
    <dbReference type="NCBI Taxonomy" id="39325"/>
    <lineage>
        <taxon>Eukaryota</taxon>
        <taxon>Viridiplantae</taxon>
        <taxon>Streptophyta</taxon>
        <taxon>Embryophyta</taxon>
        <taxon>Tracheophyta</taxon>
        <taxon>Spermatophyta</taxon>
        <taxon>Magnoliopsida</taxon>
        <taxon>Ranunculales</taxon>
        <taxon>Circaeasteraceae</taxon>
        <taxon>Kingdonia</taxon>
    </lineage>
</organism>
<evidence type="ECO:0000256" key="2">
    <source>
        <dbReference type="SAM" id="Phobius"/>
    </source>
</evidence>
<dbReference type="InterPro" id="IPR002401">
    <property type="entry name" value="Cyt_P450_E_grp-I"/>
</dbReference>
<dbReference type="SUPFAM" id="SSF48264">
    <property type="entry name" value="Cytochrome P450"/>
    <property type="match status" value="1"/>
</dbReference>
<dbReference type="PRINTS" id="PR00463">
    <property type="entry name" value="EP450I"/>
</dbReference>
<dbReference type="AlphaFoldDB" id="A0A7J7LGH8"/>
<name>A0A7J7LGH8_9MAGN</name>
<dbReference type="GO" id="GO:0004497">
    <property type="term" value="F:monooxygenase activity"/>
    <property type="evidence" value="ECO:0007669"/>
    <property type="project" value="InterPro"/>
</dbReference>
<keyword evidence="2" id="KW-0812">Transmembrane</keyword>
<dbReference type="GO" id="GO:0030117">
    <property type="term" value="C:membrane coat"/>
    <property type="evidence" value="ECO:0007669"/>
    <property type="project" value="InterPro"/>
</dbReference>
<dbReference type="Gene3D" id="1.10.630.10">
    <property type="entry name" value="Cytochrome P450"/>
    <property type="match status" value="1"/>
</dbReference>
<reference evidence="3 4" key="1">
    <citation type="journal article" date="2020" name="IScience">
        <title>Genome Sequencing of the Endangered Kingdonia uniflora (Circaeasteraceae, Ranunculales) Reveals Potential Mechanisms of Evolutionary Specialization.</title>
        <authorList>
            <person name="Sun Y."/>
            <person name="Deng T."/>
            <person name="Zhang A."/>
            <person name="Moore M.J."/>
            <person name="Landis J.B."/>
            <person name="Lin N."/>
            <person name="Zhang H."/>
            <person name="Zhang X."/>
            <person name="Huang J."/>
            <person name="Zhang X."/>
            <person name="Sun H."/>
            <person name="Wang H."/>
        </authorList>
    </citation>
    <scope>NUCLEOTIDE SEQUENCE [LARGE SCALE GENOMIC DNA]</scope>
    <source>
        <strain evidence="3">TB1705</strain>
        <tissue evidence="3">Leaf</tissue>
    </source>
</reference>
<dbReference type="PANTHER" id="PTHR47951:SF7">
    <property type="entry name" value="FLAVONOID 3',5'-HYDROXYLASE-LIKE ISOFORM X1"/>
    <property type="match status" value="1"/>
</dbReference>
<gene>
    <name evidence="3" type="ORF">GIB67_027870</name>
</gene>
<comment type="caution">
    <text evidence="3">The sequence shown here is derived from an EMBL/GenBank/DDBJ whole genome shotgun (WGS) entry which is preliminary data.</text>
</comment>
<accession>A0A7J7LGH8</accession>
<dbReference type="GO" id="GO:0044550">
    <property type="term" value="P:secondary metabolite biosynthetic process"/>
    <property type="evidence" value="ECO:0007669"/>
    <property type="project" value="UniProtKB-ARBA"/>
</dbReference>
<evidence type="ECO:0008006" key="5">
    <source>
        <dbReference type="Google" id="ProtNLM"/>
    </source>
</evidence>
<dbReference type="SUPFAM" id="SSF55711">
    <property type="entry name" value="Subdomain of clathrin and coatomer appendage domain"/>
    <property type="match status" value="1"/>
</dbReference>
<evidence type="ECO:0000313" key="4">
    <source>
        <dbReference type="Proteomes" id="UP000541444"/>
    </source>
</evidence>
<evidence type="ECO:0000313" key="3">
    <source>
        <dbReference type="EMBL" id="KAF6141692.1"/>
    </source>
</evidence>
<sequence>MDDDSSLIKPLIPAPSLEKDELPPPTPRRHPSQGFSYPDLPPPTQQCSYMESNFSIRVGSRISEAFSWCWETSNHVDDLNRTILPLLFVVFAISWYIWIGNILVKRKMRTNVICDLRRQEVQQTVKDVYSKIGTLINISEQMFVTMLNLITSMLWGGTLKGDERRSIGQEFKKVVEEVTELVGKSSISDLVPILARFDIQAEQTGSIEGADKSNCKETKDFLEVLLQLKEQGDRKTPFTITHLKDIVVAGTDTASTTFDWAMTEMIKHPVIMKKVQEELEKVVGRNYMVDEAHLPNLPYLNAVVKETLRLHPAVQIPLEVLNLHPSKDVAVLHFSYKFGSTMVNAKLRLPAVLSKFLQPMSVSSKEFFPQWRSLSDPPLKLQEVDPNPNNLVASTTFYSESTQALLCLKAKELKSMVRSKRAKANIKTWEIFMDYHFKNGDFGYGLYHQSDINKEKRCQKEMGSAARNCFNFDVTF</sequence>
<dbReference type="GO" id="GO:0020037">
    <property type="term" value="F:heme binding"/>
    <property type="evidence" value="ECO:0007669"/>
    <property type="project" value="InterPro"/>
</dbReference>
<dbReference type="GO" id="GO:0006886">
    <property type="term" value="P:intracellular protein transport"/>
    <property type="evidence" value="ECO:0007669"/>
    <property type="project" value="InterPro"/>
</dbReference>
<dbReference type="InterPro" id="IPR036396">
    <property type="entry name" value="Cyt_P450_sf"/>
</dbReference>
<dbReference type="PRINTS" id="PR00385">
    <property type="entry name" value="P450"/>
</dbReference>
<evidence type="ECO:0000256" key="1">
    <source>
        <dbReference type="SAM" id="MobiDB-lite"/>
    </source>
</evidence>
<feature type="transmembrane region" description="Helical" evidence="2">
    <location>
        <begin position="83"/>
        <end position="104"/>
    </location>
</feature>
<dbReference type="Proteomes" id="UP000541444">
    <property type="component" value="Unassembled WGS sequence"/>
</dbReference>
<dbReference type="GO" id="GO:0005506">
    <property type="term" value="F:iron ion binding"/>
    <property type="evidence" value="ECO:0007669"/>
    <property type="project" value="InterPro"/>
</dbReference>
<feature type="region of interest" description="Disordered" evidence="1">
    <location>
        <begin position="1"/>
        <end position="36"/>
    </location>
</feature>